<dbReference type="Pfam" id="PF19853">
    <property type="entry name" value="DUF6328"/>
    <property type="match status" value="1"/>
</dbReference>
<evidence type="ECO:0000256" key="2">
    <source>
        <dbReference type="SAM" id="Phobius"/>
    </source>
</evidence>
<feature type="transmembrane region" description="Helical" evidence="2">
    <location>
        <begin position="46"/>
        <end position="67"/>
    </location>
</feature>
<feature type="compositionally biased region" description="Basic and acidic residues" evidence="1">
    <location>
        <begin position="15"/>
        <end position="33"/>
    </location>
</feature>
<proteinExistence type="predicted"/>
<keyword evidence="2" id="KW-0472">Membrane</keyword>
<dbReference type="Proteomes" id="UP000033725">
    <property type="component" value="Unassembled WGS sequence"/>
</dbReference>
<dbReference type="EMBL" id="JYIV01000018">
    <property type="protein sequence ID" value="KJL24999.1"/>
    <property type="molecule type" value="Genomic_DNA"/>
</dbReference>
<keyword evidence="2" id="KW-0812">Transmembrane</keyword>
<reference evidence="3 4" key="1">
    <citation type="submission" date="2015-02" db="EMBL/GenBank/DDBJ databases">
        <title>Draft genome sequences of ten Microbacterium spp. with emphasis on heavy metal contaminated environments.</title>
        <authorList>
            <person name="Corretto E."/>
        </authorList>
    </citation>
    <scope>NUCLEOTIDE SEQUENCE [LARGE SCALE GENOMIC DNA]</scope>
    <source>
        <strain evidence="3 4">BEL163</strain>
    </source>
</reference>
<accession>A0A0F0KWZ7</accession>
<evidence type="ECO:0008006" key="5">
    <source>
        <dbReference type="Google" id="ProtNLM"/>
    </source>
</evidence>
<evidence type="ECO:0000313" key="4">
    <source>
        <dbReference type="Proteomes" id="UP000033725"/>
    </source>
</evidence>
<evidence type="ECO:0000313" key="3">
    <source>
        <dbReference type="EMBL" id="KJL24999.1"/>
    </source>
</evidence>
<comment type="caution">
    <text evidence="3">The sequence shown here is derived from an EMBL/GenBank/DDBJ whole genome shotgun (WGS) entry which is preliminary data.</text>
</comment>
<dbReference type="AlphaFoldDB" id="A0A0F0KWZ7"/>
<name>A0A0F0KWZ7_9MICO</name>
<feature type="transmembrane region" description="Helical" evidence="2">
    <location>
        <begin position="120"/>
        <end position="140"/>
    </location>
</feature>
<keyword evidence="2" id="KW-1133">Transmembrane helix</keyword>
<gene>
    <name evidence="3" type="ORF">RN51_00819</name>
</gene>
<protein>
    <recommendedName>
        <fullName evidence="5">Sodium:proton antiporter</fullName>
    </recommendedName>
</protein>
<dbReference type="PATRIC" id="fig|82380.10.peg.816"/>
<feature type="transmembrane region" description="Helical" evidence="2">
    <location>
        <begin position="79"/>
        <end position="99"/>
    </location>
</feature>
<feature type="transmembrane region" description="Helical" evidence="2">
    <location>
        <begin position="146"/>
        <end position="167"/>
    </location>
</feature>
<sequence>MREIHTESMTSEPSGGEHERDDRVDGRDETANERADRNWDELLQELRVMQTGTQILTGFLLAVAFQPRFTDMDELQRDLYVVLVALAAVATILALAPVGMHRALFGRRRKPDLVRIAARIVRIDLVVIGALTVGVTTLIVDFTVNRTAGVIALFAALVLVASLWVALPRVMRGRPLTRGAGLE</sequence>
<feature type="region of interest" description="Disordered" evidence="1">
    <location>
        <begin position="1"/>
        <end position="33"/>
    </location>
</feature>
<evidence type="ECO:0000256" key="1">
    <source>
        <dbReference type="SAM" id="MobiDB-lite"/>
    </source>
</evidence>
<organism evidence="3 4">
    <name type="scientific">Microbacterium oxydans</name>
    <dbReference type="NCBI Taxonomy" id="82380"/>
    <lineage>
        <taxon>Bacteria</taxon>
        <taxon>Bacillati</taxon>
        <taxon>Actinomycetota</taxon>
        <taxon>Actinomycetes</taxon>
        <taxon>Micrococcales</taxon>
        <taxon>Microbacteriaceae</taxon>
        <taxon>Microbacterium</taxon>
    </lineage>
</organism>
<dbReference type="InterPro" id="IPR046291">
    <property type="entry name" value="DUF6328"/>
</dbReference>